<reference evidence="1" key="1">
    <citation type="submission" date="2021-02" db="EMBL/GenBank/DDBJ databases">
        <authorList>
            <person name="Nowell W R."/>
        </authorList>
    </citation>
    <scope>NUCLEOTIDE SEQUENCE</scope>
</reference>
<comment type="caution">
    <text evidence="1">The sequence shown here is derived from an EMBL/GenBank/DDBJ whole genome shotgun (WGS) entry which is preliminary data.</text>
</comment>
<evidence type="ECO:0000313" key="3">
    <source>
        <dbReference type="Proteomes" id="UP000663829"/>
    </source>
</evidence>
<organism evidence="1 3">
    <name type="scientific">Didymodactylos carnosus</name>
    <dbReference type="NCBI Taxonomy" id="1234261"/>
    <lineage>
        <taxon>Eukaryota</taxon>
        <taxon>Metazoa</taxon>
        <taxon>Spiralia</taxon>
        <taxon>Gnathifera</taxon>
        <taxon>Rotifera</taxon>
        <taxon>Eurotatoria</taxon>
        <taxon>Bdelloidea</taxon>
        <taxon>Philodinida</taxon>
        <taxon>Philodinidae</taxon>
        <taxon>Didymodactylos</taxon>
    </lineage>
</organism>
<evidence type="ECO:0000313" key="2">
    <source>
        <dbReference type="EMBL" id="CAF4353752.1"/>
    </source>
</evidence>
<accession>A0A815SDZ8</accession>
<proteinExistence type="predicted"/>
<dbReference type="Proteomes" id="UP000663829">
    <property type="component" value="Unassembled WGS sequence"/>
</dbReference>
<dbReference type="Proteomes" id="UP000681722">
    <property type="component" value="Unassembled WGS sequence"/>
</dbReference>
<dbReference type="EMBL" id="CAJNOQ010021699">
    <property type="protein sequence ID" value="CAF1490700.1"/>
    <property type="molecule type" value="Genomic_DNA"/>
</dbReference>
<keyword evidence="3" id="KW-1185">Reference proteome</keyword>
<gene>
    <name evidence="1" type="ORF">GPM918_LOCUS36240</name>
    <name evidence="2" type="ORF">SRO942_LOCUS36970</name>
</gene>
<sequence>MNETRNQAQQSYKNALKDGERTKDEMCSHVFPCYPRIKNVYNCLTEIVRSNWPAMYMKLIQYFNWNIHKQWLLDIKRTADLATKWQIFYNNAKRTMVTDTEGYVKLETINIPGYKDLDPVECINSNKS</sequence>
<dbReference type="AlphaFoldDB" id="A0A815SDZ8"/>
<name>A0A815SDZ8_9BILA</name>
<evidence type="ECO:0000313" key="1">
    <source>
        <dbReference type="EMBL" id="CAF1490700.1"/>
    </source>
</evidence>
<protein>
    <submittedName>
        <fullName evidence="1">Uncharacterized protein</fullName>
    </submittedName>
</protein>
<dbReference type="OrthoDB" id="10055646at2759"/>
<dbReference type="EMBL" id="CAJOBC010087190">
    <property type="protein sequence ID" value="CAF4353752.1"/>
    <property type="molecule type" value="Genomic_DNA"/>
</dbReference>